<evidence type="ECO:0000256" key="1">
    <source>
        <dbReference type="ARBA" id="ARBA00022490"/>
    </source>
</evidence>
<evidence type="ECO:0000256" key="2">
    <source>
        <dbReference type="ARBA" id="ARBA00022598"/>
    </source>
</evidence>
<dbReference type="InterPro" id="IPR004472">
    <property type="entry name" value="DTB_synth_BioD"/>
</dbReference>
<evidence type="ECO:0000256" key="5">
    <source>
        <dbReference type="ARBA" id="ARBA00022756"/>
    </source>
</evidence>
<dbReference type="RefSeq" id="WP_274793586.1">
    <property type="nucleotide sequence ID" value="NZ_CP113527.1"/>
</dbReference>
<keyword evidence="6 9" id="KW-0067">ATP-binding</keyword>
<comment type="catalytic activity">
    <reaction evidence="8">
        <text>(7R,8S)-8-amino-7-(carboxyamino)nonanoate + ATP = (4R,5S)-dethiobiotin + ADP + phosphate + H(+)</text>
        <dbReference type="Rhea" id="RHEA:63684"/>
        <dbReference type="ChEBI" id="CHEBI:15378"/>
        <dbReference type="ChEBI" id="CHEBI:30616"/>
        <dbReference type="ChEBI" id="CHEBI:43474"/>
        <dbReference type="ChEBI" id="CHEBI:149470"/>
        <dbReference type="ChEBI" id="CHEBI:149473"/>
        <dbReference type="ChEBI" id="CHEBI:456216"/>
    </reaction>
</comment>
<dbReference type="PANTHER" id="PTHR43210:SF2">
    <property type="entry name" value="ATP-DEPENDENT DETHIOBIOTIN SYNTHETASE BIOD 2"/>
    <property type="match status" value="1"/>
</dbReference>
<dbReference type="EMBL" id="CP113527">
    <property type="protein sequence ID" value="WDV05353.1"/>
    <property type="molecule type" value="Genomic_DNA"/>
</dbReference>
<feature type="binding site" evidence="9">
    <location>
        <position position="41"/>
    </location>
    <ligand>
        <name>substrate</name>
    </ligand>
</feature>
<dbReference type="NCBIfam" id="TIGR00347">
    <property type="entry name" value="bioD"/>
    <property type="match status" value="1"/>
</dbReference>
<dbReference type="AlphaFoldDB" id="A0AAJ5US01"/>
<evidence type="ECO:0000256" key="3">
    <source>
        <dbReference type="ARBA" id="ARBA00022723"/>
    </source>
</evidence>
<dbReference type="HAMAP" id="MF_00336">
    <property type="entry name" value="BioD"/>
    <property type="match status" value="1"/>
</dbReference>
<evidence type="ECO:0000256" key="4">
    <source>
        <dbReference type="ARBA" id="ARBA00022741"/>
    </source>
</evidence>
<evidence type="ECO:0000256" key="8">
    <source>
        <dbReference type="ARBA" id="ARBA00047386"/>
    </source>
</evidence>
<evidence type="ECO:0000256" key="7">
    <source>
        <dbReference type="ARBA" id="ARBA00022842"/>
    </source>
</evidence>
<organism evidence="10 11">
    <name type="scientific">Lysinibacillus irui</name>
    <dbReference type="NCBI Taxonomy" id="2998077"/>
    <lineage>
        <taxon>Bacteria</taxon>
        <taxon>Bacillati</taxon>
        <taxon>Bacillota</taxon>
        <taxon>Bacilli</taxon>
        <taxon>Bacillales</taxon>
        <taxon>Bacillaceae</taxon>
        <taxon>Lysinibacillus</taxon>
    </lineage>
</organism>
<keyword evidence="7 9" id="KW-0460">Magnesium</keyword>
<comment type="subunit">
    <text evidence="9">Homodimer.</text>
</comment>
<dbReference type="Pfam" id="PF13500">
    <property type="entry name" value="AAA_26"/>
    <property type="match status" value="1"/>
</dbReference>
<dbReference type="InterPro" id="IPR027417">
    <property type="entry name" value="P-loop_NTPase"/>
</dbReference>
<feature type="binding site" evidence="9">
    <location>
        <begin position="115"/>
        <end position="118"/>
    </location>
    <ligand>
        <name>ATP</name>
        <dbReference type="ChEBI" id="CHEBI:30616"/>
    </ligand>
</feature>
<evidence type="ECO:0000256" key="9">
    <source>
        <dbReference type="HAMAP-Rule" id="MF_00336"/>
    </source>
</evidence>
<dbReference type="GO" id="GO:0009102">
    <property type="term" value="P:biotin biosynthetic process"/>
    <property type="evidence" value="ECO:0007669"/>
    <property type="project" value="UniProtKB-UniRule"/>
</dbReference>
<feature type="active site" evidence="9">
    <location>
        <position position="37"/>
    </location>
</feature>
<feature type="binding site" evidence="9">
    <location>
        <position position="16"/>
    </location>
    <ligand>
        <name>Mg(2+)</name>
        <dbReference type="ChEBI" id="CHEBI:18420"/>
    </ligand>
</feature>
<comment type="caution">
    <text evidence="9">Lacks conserved residue(s) required for the propagation of feature annotation.</text>
</comment>
<dbReference type="EC" id="6.3.3.3" evidence="9"/>
<dbReference type="KEGG" id="liu:OU989_13655"/>
<feature type="binding site" evidence="9">
    <location>
        <begin position="204"/>
        <end position="206"/>
    </location>
    <ligand>
        <name>ATP</name>
        <dbReference type="ChEBI" id="CHEBI:30616"/>
    </ligand>
</feature>
<dbReference type="Proteomes" id="UP001219585">
    <property type="component" value="Chromosome"/>
</dbReference>
<keyword evidence="3 9" id="KW-0479">Metal-binding</keyword>
<feature type="binding site" evidence="9">
    <location>
        <begin position="12"/>
        <end position="17"/>
    </location>
    <ligand>
        <name>ATP</name>
        <dbReference type="ChEBI" id="CHEBI:30616"/>
    </ligand>
</feature>
<evidence type="ECO:0000313" key="11">
    <source>
        <dbReference type="Proteomes" id="UP001219585"/>
    </source>
</evidence>
<accession>A0AAJ5US01</accession>
<comment type="cofactor">
    <cofactor evidence="9">
        <name>Mg(2+)</name>
        <dbReference type="ChEBI" id="CHEBI:18420"/>
    </cofactor>
</comment>
<feature type="binding site" evidence="9">
    <location>
        <position position="115"/>
    </location>
    <ligand>
        <name>Mg(2+)</name>
        <dbReference type="ChEBI" id="CHEBI:18420"/>
    </ligand>
</feature>
<comment type="catalytic activity">
    <reaction evidence="9">
        <text>(7R,8S)-7,8-diammoniononanoate + CO2 + ATP = (4R,5S)-dethiobiotin + ADP + phosphate + 3 H(+)</text>
        <dbReference type="Rhea" id="RHEA:15805"/>
        <dbReference type="ChEBI" id="CHEBI:15378"/>
        <dbReference type="ChEBI" id="CHEBI:16526"/>
        <dbReference type="ChEBI" id="CHEBI:30616"/>
        <dbReference type="ChEBI" id="CHEBI:43474"/>
        <dbReference type="ChEBI" id="CHEBI:149469"/>
        <dbReference type="ChEBI" id="CHEBI:149473"/>
        <dbReference type="ChEBI" id="CHEBI:456216"/>
        <dbReference type="EC" id="6.3.3.3"/>
    </reaction>
</comment>
<gene>
    <name evidence="9 10" type="primary">bioD</name>
    <name evidence="10" type="ORF">OU989_13655</name>
</gene>
<evidence type="ECO:0000256" key="6">
    <source>
        <dbReference type="ARBA" id="ARBA00022840"/>
    </source>
</evidence>
<reference evidence="10" key="1">
    <citation type="submission" date="2022-11" db="EMBL/GenBank/DDBJ databases">
        <title>Lysinibacillus irui.</title>
        <authorList>
            <person name="Akintayo S.O."/>
        </authorList>
    </citation>
    <scope>NUCLEOTIDE SEQUENCE</scope>
    <source>
        <strain evidence="10">IRB4-01</strain>
    </source>
</reference>
<dbReference type="GO" id="GO:0000287">
    <property type="term" value="F:magnesium ion binding"/>
    <property type="evidence" value="ECO:0007669"/>
    <property type="project" value="UniProtKB-UniRule"/>
</dbReference>
<keyword evidence="2 9" id="KW-0436">Ligase</keyword>
<dbReference type="GO" id="GO:0004141">
    <property type="term" value="F:dethiobiotin synthase activity"/>
    <property type="evidence" value="ECO:0007669"/>
    <property type="project" value="UniProtKB-UniRule"/>
</dbReference>
<dbReference type="SUPFAM" id="SSF52540">
    <property type="entry name" value="P-loop containing nucleoside triphosphate hydrolases"/>
    <property type="match status" value="1"/>
</dbReference>
<sequence>MQHFWVVGTDTDVGKTIVTTMLMCHLQRKGLNVTPYKPVQTGEVNDNGHGYYHDTAMYEAYSLQKLKQGHINSYSFREAASPHFAAQLEGQQIHVDELFQHLQGLQESYDVVICEGAGGLFVPLTAPNGPTLLDVIVRSKLPVVLVTRTSLGTINHTLLTMEALHSRQINVAGIVFNGDTGSKMEQDNIQTILQYHPIPYAIIPKLNNMSQLMEYSITHTTLFERLFAYESSIN</sequence>
<protein>
    <recommendedName>
        <fullName evidence="9">ATP-dependent dethiobiotin synthetase BioD</fullName>
        <ecNumber evidence="9">6.3.3.3</ecNumber>
    </recommendedName>
    <alternativeName>
        <fullName evidence="9">DTB synthetase</fullName>
        <shortName evidence="9">DTBS</shortName>
    </alternativeName>
    <alternativeName>
        <fullName evidence="9">Dethiobiotin synthase</fullName>
    </alternativeName>
</protein>
<dbReference type="GO" id="GO:0005524">
    <property type="term" value="F:ATP binding"/>
    <property type="evidence" value="ECO:0007669"/>
    <property type="project" value="UniProtKB-UniRule"/>
</dbReference>
<dbReference type="GO" id="GO:0042803">
    <property type="term" value="F:protein homodimerization activity"/>
    <property type="evidence" value="ECO:0007669"/>
    <property type="project" value="UniProtKB-ARBA"/>
</dbReference>
<evidence type="ECO:0000313" key="10">
    <source>
        <dbReference type="EMBL" id="WDV05353.1"/>
    </source>
</evidence>
<dbReference type="PIRSF" id="PIRSF006755">
    <property type="entry name" value="DTB_synth"/>
    <property type="match status" value="1"/>
</dbReference>
<name>A0AAJ5US01_9BACI</name>
<dbReference type="PANTHER" id="PTHR43210">
    <property type="entry name" value="DETHIOBIOTIN SYNTHETASE"/>
    <property type="match status" value="1"/>
</dbReference>
<dbReference type="CDD" id="cd03109">
    <property type="entry name" value="DTBS"/>
    <property type="match status" value="1"/>
</dbReference>
<comment type="similarity">
    <text evidence="9">Belongs to the dethiobiotin synthetase family.</text>
</comment>
<keyword evidence="4 9" id="KW-0547">Nucleotide-binding</keyword>
<comment type="function">
    <text evidence="9">Catalyzes a mechanistically unusual reaction, the ATP-dependent insertion of CO2 between the N7 and N8 nitrogen atoms of 7,8-diaminopelargonic acid (DAPA, also called 7,8-diammoniononanoate) to form a ureido ring.</text>
</comment>
<keyword evidence="5 9" id="KW-0093">Biotin biosynthesis</keyword>
<proteinExistence type="inferred from homology"/>
<dbReference type="Gene3D" id="3.40.50.300">
    <property type="entry name" value="P-loop containing nucleotide triphosphate hydrolases"/>
    <property type="match status" value="1"/>
</dbReference>
<comment type="pathway">
    <text evidence="9">Cofactor biosynthesis; biotin biosynthesis; biotin from 7,8-diaminononanoate: step 1/2.</text>
</comment>
<keyword evidence="1 9" id="KW-0963">Cytoplasm</keyword>
<dbReference type="FunFam" id="3.40.50.300:FF:000292">
    <property type="entry name" value="ATP-dependent dethiobiotin synthetase BioD"/>
    <property type="match status" value="1"/>
</dbReference>
<dbReference type="GO" id="GO:0005829">
    <property type="term" value="C:cytosol"/>
    <property type="evidence" value="ECO:0007669"/>
    <property type="project" value="TreeGrafter"/>
</dbReference>
<comment type="subcellular location">
    <subcellularLocation>
        <location evidence="9">Cytoplasm</location>
    </subcellularLocation>
</comment>